<reference evidence="2" key="1">
    <citation type="journal article" date="2022" name="Mol. Ecol. Resour.">
        <title>The genomes of chicory, endive, great burdock and yacon provide insights into Asteraceae palaeo-polyploidization history and plant inulin production.</title>
        <authorList>
            <person name="Fan W."/>
            <person name="Wang S."/>
            <person name="Wang H."/>
            <person name="Wang A."/>
            <person name="Jiang F."/>
            <person name="Liu H."/>
            <person name="Zhao H."/>
            <person name="Xu D."/>
            <person name="Zhang Y."/>
        </authorList>
    </citation>
    <scope>NUCLEOTIDE SEQUENCE [LARGE SCALE GENOMIC DNA]</scope>
    <source>
        <strain evidence="2">cv. Punajuju</strain>
    </source>
</reference>
<comment type="caution">
    <text evidence="1">The sequence shown here is derived from an EMBL/GenBank/DDBJ whole genome shotgun (WGS) entry which is preliminary data.</text>
</comment>
<keyword evidence="2" id="KW-1185">Reference proteome</keyword>
<gene>
    <name evidence="1" type="ORF">L2E82_47405</name>
</gene>
<evidence type="ECO:0000313" key="1">
    <source>
        <dbReference type="EMBL" id="KAI3689448.1"/>
    </source>
</evidence>
<organism evidence="1 2">
    <name type="scientific">Cichorium intybus</name>
    <name type="common">Chicory</name>
    <dbReference type="NCBI Taxonomy" id="13427"/>
    <lineage>
        <taxon>Eukaryota</taxon>
        <taxon>Viridiplantae</taxon>
        <taxon>Streptophyta</taxon>
        <taxon>Embryophyta</taxon>
        <taxon>Tracheophyta</taxon>
        <taxon>Spermatophyta</taxon>
        <taxon>Magnoliopsida</taxon>
        <taxon>eudicotyledons</taxon>
        <taxon>Gunneridae</taxon>
        <taxon>Pentapetalae</taxon>
        <taxon>asterids</taxon>
        <taxon>campanulids</taxon>
        <taxon>Asterales</taxon>
        <taxon>Asteraceae</taxon>
        <taxon>Cichorioideae</taxon>
        <taxon>Cichorieae</taxon>
        <taxon>Cichoriinae</taxon>
        <taxon>Cichorium</taxon>
    </lineage>
</organism>
<name>A0ACB8YWG7_CICIN</name>
<proteinExistence type="predicted"/>
<dbReference type="Proteomes" id="UP001055811">
    <property type="component" value="Linkage Group LG09"/>
</dbReference>
<sequence>MKICMAIEEKEERKHGKPLPSATTALGMPSGGSGVYRYTVALPLSLLNLWVLSTVCESSAPIHAVRGEIRGSGGVVCDQLLTMGCVILRIVHNRIDVLLG</sequence>
<evidence type="ECO:0000313" key="2">
    <source>
        <dbReference type="Proteomes" id="UP001055811"/>
    </source>
</evidence>
<protein>
    <submittedName>
        <fullName evidence="1">Uncharacterized protein</fullName>
    </submittedName>
</protein>
<accession>A0ACB8YWG7</accession>
<reference evidence="1 2" key="2">
    <citation type="journal article" date="2022" name="Mol. Ecol. Resour.">
        <title>The genomes of chicory, endive, great burdock and yacon provide insights into Asteraceae paleo-polyploidization history and plant inulin production.</title>
        <authorList>
            <person name="Fan W."/>
            <person name="Wang S."/>
            <person name="Wang H."/>
            <person name="Wang A."/>
            <person name="Jiang F."/>
            <person name="Liu H."/>
            <person name="Zhao H."/>
            <person name="Xu D."/>
            <person name="Zhang Y."/>
        </authorList>
    </citation>
    <scope>NUCLEOTIDE SEQUENCE [LARGE SCALE GENOMIC DNA]</scope>
    <source>
        <strain evidence="2">cv. Punajuju</strain>
        <tissue evidence="1">Leaves</tissue>
    </source>
</reference>
<dbReference type="EMBL" id="CM042017">
    <property type="protein sequence ID" value="KAI3689448.1"/>
    <property type="molecule type" value="Genomic_DNA"/>
</dbReference>